<dbReference type="SMART" id="SM00257">
    <property type="entry name" value="LysM"/>
    <property type="match status" value="1"/>
</dbReference>
<feature type="region of interest" description="Disordered" evidence="2">
    <location>
        <begin position="109"/>
        <end position="129"/>
    </location>
</feature>
<keyword evidence="6" id="KW-1185">Reference proteome</keyword>
<dbReference type="Proteomes" id="UP000033651">
    <property type="component" value="Unassembled WGS sequence"/>
</dbReference>
<comment type="similarity">
    <text evidence="1">Belongs to the transglycosylase Slt family.</text>
</comment>
<dbReference type="Pfam" id="PF01464">
    <property type="entry name" value="SLT"/>
    <property type="match status" value="1"/>
</dbReference>
<accession>A0A0F3L483</accession>
<evidence type="ECO:0000256" key="1">
    <source>
        <dbReference type="ARBA" id="ARBA00007734"/>
    </source>
</evidence>
<evidence type="ECO:0000313" key="5">
    <source>
        <dbReference type="EMBL" id="KJV37159.1"/>
    </source>
</evidence>
<dbReference type="PANTHER" id="PTHR37423">
    <property type="entry name" value="SOLUBLE LYTIC MUREIN TRANSGLYCOSYLASE-RELATED"/>
    <property type="match status" value="1"/>
</dbReference>
<evidence type="ECO:0000259" key="4">
    <source>
        <dbReference type="PROSITE" id="PS51782"/>
    </source>
</evidence>
<organism evidence="5 6">
    <name type="scientific">Luteibacter yeojuensis</name>
    <dbReference type="NCBI Taxonomy" id="345309"/>
    <lineage>
        <taxon>Bacteria</taxon>
        <taxon>Pseudomonadati</taxon>
        <taxon>Pseudomonadota</taxon>
        <taxon>Gammaproteobacteria</taxon>
        <taxon>Lysobacterales</taxon>
        <taxon>Rhodanobacteraceae</taxon>
        <taxon>Luteibacter</taxon>
    </lineage>
</organism>
<evidence type="ECO:0000313" key="6">
    <source>
        <dbReference type="Proteomes" id="UP000033651"/>
    </source>
</evidence>
<sequence length="528" mass="56061">MSLRARYTALLLPLAILAGCASSGAPRPGKATPEVNALYDRMNQASKGYEAAIDQARRGDTAQAAKTRKQALDQLKDASARCGLTPGCDPQRFAAVFDRLLRLKDGSFIEGEDSDDTEQAAEVGAQPGDAAGSSVISALPEAQRSVTLLKGQKFSDMMVMNGPVKAALEMWLTQLRPNLMDAYVNYQMMRYRMWPAYQKADLPEALLFGIMAKESGGKVHAVSRSGASGPLQFMYATGLRFGLSSDGGFDQRFDPGLSAQANAEYINEQLGQFNNNLEMTLAAYNGGEGRMRRIAAASPGAGFYDPAIYGQMSAETRDYVPMVLAAAWLFLHPDSYHLKWPRVDGAPGQVTLTRPASLAELTVCLGSADDMPQGWFRTLRNLNPRLDPQVSQPAGTRLEVPKQLEKSYMASCADGPWPILASDLHNAVKIIAPAAPAATSAQLANGGGGGGANGPNGPGPQYNYGSGGASSSPKGASGAKSYTVRKGDTLVSIARKSSCADVEDIAKMNGLKGHVLKVGQSLKVPTCR</sequence>
<gene>
    <name evidence="5" type="ORF">VI08_01120</name>
</gene>
<feature type="chain" id="PRO_5002463533" evidence="3">
    <location>
        <begin position="26"/>
        <end position="528"/>
    </location>
</feature>
<dbReference type="Pfam" id="PF01476">
    <property type="entry name" value="LysM"/>
    <property type="match status" value="1"/>
</dbReference>
<evidence type="ECO:0000256" key="2">
    <source>
        <dbReference type="SAM" id="MobiDB-lite"/>
    </source>
</evidence>
<dbReference type="Gene3D" id="1.10.530.10">
    <property type="match status" value="1"/>
</dbReference>
<dbReference type="InterPro" id="IPR018392">
    <property type="entry name" value="LysM"/>
</dbReference>
<reference evidence="5 6" key="1">
    <citation type="submission" date="2015-03" db="EMBL/GenBank/DDBJ databases">
        <title>Draft genome sequence of Luteibacter yeojuensis strain SU11.</title>
        <authorList>
            <person name="Sulaiman J."/>
            <person name="Priya K."/>
            <person name="Chan K.-G."/>
        </authorList>
    </citation>
    <scope>NUCLEOTIDE SEQUENCE [LARGE SCALE GENOMIC DNA]</scope>
    <source>
        <strain evidence="5 6">SU11</strain>
    </source>
</reference>
<dbReference type="RefSeq" id="WP_045827696.1">
    <property type="nucleotide sequence ID" value="NZ_JZRB01000002.1"/>
</dbReference>
<feature type="signal peptide" evidence="3">
    <location>
        <begin position="1"/>
        <end position="25"/>
    </location>
</feature>
<feature type="compositionally biased region" description="Acidic residues" evidence="2">
    <location>
        <begin position="110"/>
        <end position="119"/>
    </location>
</feature>
<dbReference type="PANTHER" id="PTHR37423:SF2">
    <property type="entry name" value="MEMBRANE-BOUND LYTIC MUREIN TRANSGLYCOSYLASE C"/>
    <property type="match status" value="1"/>
</dbReference>
<dbReference type="PATRIC" id="fig|345309.4.peg.1277"/>
<dbReference type="AlphaFoldDB" id="A0A0F3L483"/>
<keyword evidence="3" id="KW-0732">Signal</keyword>
<dbReference type="EMBL" id="JZRB01000002">
    <property type="protein sequence ID" value="KJV37159.1"/>
    <property type="molecule type" value="Genomic_DNA"/>
</dbReference>
<dbReference type="InterPro" id="IPR036779">
    <property type="entry name" value="LysM_dom_sf"/>
</dbReference>
<dbReference type="OrthoDB" id="9815002at2"/>
<dbReference type="Gene3D" id="3.10.350.10">
    <property type="entry name" value="LysM domain"/>
    <property type="match status" value="1"/>
</dbReference>
<protein>
    <submittedName>
        <fullName evidence="5">Lytic transglycosylase</fullName>
    </submittedName>
</protein>
<feature type="region of interest" description="Disordered" evidence="2">
    <location>
        <begin position="446"/>
        <end position="481"/>
    </location>
</feature>
<dbReference type="InterPro" id="IPR023346">
    <property type="entry name" value="Lysozyme-like_dom_sf"/>
</dbReference>
<evidence type="ECO:0000256" key="3">
    <source>
        <dbReference type="SAM" id="SignalP"/>
    </source>
</evidence>
<dbReference type="PROSITE" id="PS51782">
    <property type="entry name" value="LYSM"/>
    <property type="match status" value="1"/>
</dbReference>
<dbReference type="SUPFAM" id="SSF54106">
    <property type="entry name" value="LysM domain"/>
    <property type="match status" value="1"/>
</dbReference>
<dbReference type="CDD" id="cd00118">
    <property type="entry name" value="LysM"/>
    <property type="match status" value="1"/>
</dbReference>
<feature type="compositionally biased region" description="Gly residues" evidence="2">
    <location>
        <begin position="446"/>
        <end position="456"/>
    </location>
</feature>
<name>A0A0F3L483_9GAMM</name>
<feature type="compositionally biased region" description="Low complexity" evidence="2">
    <location>
        <begin position="459"/>
        <end position="481"/>
    </location>
</feature>
<dbReference type="SUPFAM" id="SSF53955">
    <property type="entry name" value="Lysozyme-like"/>
    <property type="match status" value="1"/>
</dbReference>
<feature type="domain" description="LysM" evidence="4">
    <location>
        <begin position="480"/>
        <end position="524"/>
    </location>
</feature>
<dbReference type="PROSITE" id="PS51257">
    <property type="entry name" value="PROKAR_LIPOPROTEIN"/>
    <property type="match status" value="1"/>
</dbReference>
<proteinExistence type="inferred from homology"/>
<dbReference type="InterPro" id="IPR008258">
    <property type="entry name" value="Transglycosylase_SLT_dom_1"/>
</dbReference>
<comment type="caution">
    <text evidence="5">The sequence shown here is derived from an EMBL/GenBank/DDBJ whole genome shotgun (WGS) entry which is preliminary data.</text>
</comment>